<evidence type="ECO:0000259" key="1">
    <source>
        <dbReference type="Pfam" id="PF23951"/>
    </source>
</evidence>
<feature type="domain" description="DUF7282" evidence="1">
    <location>
        <begin position="38"/>
        <end position="145"/>
    </location>
</feature>
<dbReference type="STRING" id="287099.SAMN05660413_02779"/>
<dbReference type="Pfam" id="PF23951">
    <property type="entry name" value="DUF7282"/>
    <property type="match status" value="2"/>
</dbReference>
<accession>A0A1I5CAH8</accession>
<organism evidence="2 3">
    <name type="scientific">Salegentibacter flavus</name>
    <dbReference type="NCBI Taxonomy" id="287099"/>
    <lineage>
        <taxon>Bacteria</taxon>
        <taxon>Pseudomonadati</taxon>
        <taxon>Bacteroidota</taxon>
        <taxon>Flavobacteriia</taxon>
        <taxon>Flavobacteriales</taxon>
        <taxon>Flavobacteriaceae</taxon>
        <taxon>Salegentibacter</taxon>
    </lineage>
</organism>
<dbReference type="AlphaFoldDB" id="A0A1I5CAH8"/>
<dbReference type="RefSeq" id="WP_093410740.1">
    <property type="nucleotide sequence ID" value="NZ_FOVL01000020.1"/>
</dbReference>
<keyword evidence="3" id="KW-1185">Reference proteome</keyword>
<dbReference type="EMBL" id="FOVL01000020">
    <property type="protein sequence ID" value="SFN83886.1"/>
    <property type="molecule type" value="Genomic_DNA"/>
</dbReference>
<evidence type="ECO:0000313" key="3">
    <source>
        <dbReference type="Proteomes" id="UP000199153"/>
    </source>
</evidence>
<dbReference type="Proteomes" id="UP000199153">
    <property type="component" value="Unassembled WGS sequence"/>
</dbReference>
<evidence type="ECO:0000313" key="2">
    <source>
        <dbReference type="EMBL" id="SFN83886.1"/>
    </source>
</evidence>
<dbReference type="PROSITE" id="PS51257">
    <property type="entry name" value="PROKAR_LIPOPROTEIN"/>
    <property type="match status" value="1"/>
</dbReference>
<dbReference type="InterPro" id="IPR055706">
    <property type="entry name" value="Slg1/2_DUF7282"/>
</dbReference>
<reference evidence="2 3" key="1">
    <citation type="submission" date="2016-10" db="EMBL/GenBank/DDBJ databases">
        <authorList>
            <person name="de Groot N.N."/>
        </authorList>
    </citation>
    <scope>NUCLEOTIDE SEQUENCE [LARGE SCALE GENOMIC DNA]</scope>
    <source>
        <strain evidence="2 3">DSM 17794</strain>
    </source>
</reference>
<name>A0A1I5CAH8_9FLAO</name>
<gene>
    <name evidence="2" type="ORF">SAMN05660413_02779</name>
</gene>
<dbReference type="OrthoDB" id="1443059at2"/>
<proteinExistence type="predicted"/>
<feature type="domain" description="DUF7282" evidence="1">
    <location>
        <begin position="158"/>
        <end position="268"/>
    </location>
</feature>
<protein>
    <recommendedName>
        <fullName evidence="1">DUF7282 domain-containing protein</fullName>
    </recommendedName>
</protein>
<sequence>MLFRKEILLLIVLAVSVGFTSCSDDDDEVPRIDEPTGSFTLPDQPLDGEMVVVEDLSISKNGWIVVRRDNGSNEPIMTEIISMPEYVPAGDYLEFSIRLKNNIELVDGERLWVNLHADDGDKIFEYSISNQADLPILLSSGSLVAHFFIVDLPDPTGSVSADDQELEQNRKLNISSVVNSHSGWVVVYSDAEGAPNLNEILSVPRFIDPGTHTDLKVDLEDDVEIENNELLWVVLHTDDGDQVFEYNVDDDLDLPVLTENDEMVMDSFRLSFD</sequence>